<dbReference type="InterPro" id="IPR006076">
    <property type="entry name" value="FAD-dep_OxRdtase"/>
</dbReference>
<dbReference type="GO" id="GO:0005737">
    <property type="term" value="C:cytoplasm"/>
    <property type="evidence" value="ECO:0007669"/>
    <property type="project" value="TreeGrafter"/>
</dbReference>
<reference evidence="3 4" key="1">
    <citation type="submission" date="2020-07" db="EMBL/GenBank/DDBJ databases">
        <title>Streptomyces isolated from Indian soil.</title>
        <authorList>
            <person name="Mandal S."/>
            <person name="Maiti P.K."/>
        </authorList>
    </citation>
    <scope>NUCLEOTIDE SEQUENCE [LARGE SCALE GENOMIC DNA]</scope>
    <source>
        <strain evidence="3 4">PSKA28</strain>
    </source>
</reference>
<evidence type="ECO:0000259" key="2">
    <source>
        <dbReference type="Pfam" id="PF01266"/>
    </source>
</evidence>
<dbReference type="PANTHER" id="PTHR13847:SF287">
    <property type="entry name" value="FAD-DEPENDENT OXIDOREDUCTASE DOMAIN-CONTAINING PROTEIN 1"/>
    <property type="match status" value="1"/>
</dbReference>
<accession>A0A7W0DUN8</accession>
<dbReference type="PANTHER" id="PTHR13847">
    <property type="entry name" value="SARCOSINE DEHYDROGENASE-RELATED"/>
    <property type="match status" value="1"/>
</dbReference>
<organism evidence="3 4">
    <name type="scientific">Streptomyces himalayensis subsp. himalayensis</name>
    <dbReference type="NCBI Taxonomy" id="2756131"/>
    <lineage>
        <taxon>Bacteria</taxon>
        <taxon>Bacillati</taxon>
        <taxon>Actinomycetota</taxon>
        <taxon>Actinomycetes</taxon>
        <taxon>Kitasatosporales</taxon>
        <taxon>Streptomycetaceae</taxon>
        <taxon>Streptomyces</taxon>
        <taxon>Streptomyces himalayensis</taxon>
    </lineage>
</organism>
<proteinExistence type="predicted"/>
<dbReference type="EMBL" id="JACEHE010000049">
    <property type="protein sequence ID" value="MBA2951567.1"/>
    <property type="molecule type" value="Genomic_DNA"/>
</dbReference>
<dbReference type="GO" id="GO:0016491">
    <property type="term" value="F:oxidoreductase activity"/>
    <property type="evidence" value="ECO:0007669"/>
    <property type="project" value="UniProtKB-KW"/>
</dbReference>
<dbReference type="Gene3D" id="3.50.50.60">
    <property type="entry name" value="FAD/NAD(P)-binding domain"/>
    <property type="match status" value="1"/>
</dbReference>
<protein>
    <submittedName>
        <fullName evidence="3">FAD-binding oxidoreductase</fullName>
    </submittedName>
</protein>
<dbReference type="AlphaFoldDB" id="A0A7W0DUN8"/>
<dbReference type="Pfam" id="PF01266">
    <property type="entry name" value="DAO"/>
    <property type="match status" value="1"/>
</dbReference>
<comment type="caution">
    <text evidence="3">The sequence shown here is derived from an EMBL/GenBank/DDBJ whole genome shotgun (WGS) entry which is preliminary data.</text>
</comment>
<dbReference type="Gene3D" id="3.30.9.10">
    <property type="entry name" value="D-Amino Acid Oxidase, subunit A, domain 2"/>
    <property type="match status" value="1"/>
</dbReference>
<evidence type="ECO:0000313" key="4">
    <source>
        <dbReference type="Proteomes" id="UP000545761"/>
    </source>
</evidence>
<dbReference type="Proteomes" id="UP000545761">
    <property type="component" value="Unassembled WGS sequence"/>
</dbReference>
<dbReference type="RefSeq" id="WP_181662480.1">
    <property type="nucleotide sequence ID" value="NZ_JACEHE010000049.1"/>
</dbReference>
<sequence length="401" mass="42068">MTGTADVVIVGGGIEGAATAWALARRGFTDVVVCERDTVGSGGTGKSSGVVRCHYGVPSLAAMAWKGLHLFENAEDVLGEDIGFHQTGYVVGVGEQNADALEASLKAQRALGIETMTISRDEVAELWPVAELGDFAAFGWEPRGGYGDAYRTAQAFAAAARRNGVRIRQGTAVAEILTDSGGVRGVRLEDGEEIATRSVVVAAGPWSVGLLAPLGVDLPITVHREQIVLISPGHGVDPRFDAAKVPVFSDLVSLQYIRAETAGELLFGNSDLSRPEPADPDRYANHADPDFLEAAVTKIAHRLPGLPDASVSSTYAGCYDVTPDFNPVIGPTGIDGLIVAAGFSGHGFKISPAVGELLADLVMDGRSNDPAVPDGDFRLSRFAEQQPLVSPYPYIGAGEMR</sequence>
<name>A0A7W0DUN8_9ACTN</name>
<keyword evidence="1" id="KW-0560">Oxidoreductase</keyword>
<dbReference type="SUPFAM" id="SSF51905">
    <property type="entry name" value="FAD/NAD(P)-binding domain"/>
    <property type="match status" value="1"/>
</dbReference>
<dbReference type="InterPro" id="IPR036188">
    <property type="entry name" value="FAD/NAD-bd_sf"/>
</dbReference>
<feature type="domain" description="FAD dependent oxidoreductase" evidence="2">
    <location>
        <begin position="6"/>
        <end position="361"/>
    </location>
</feature>
<evidence type="ECO:0000256" key="1">
    <source>
        <dbReference type="ARBA" id="ARBA00023002"/>
    </source>
</evidence>
<evidence type="ECO:0000313" key="3">
    <source>
        <dbReference type="EMBL" id="MBA2951567.1"/>
    </source>
</evidence>
<gene>
    <name evidence="3" type="ORF">H1D24_38910</name>
</gene>